<comment type="similarity">
    <text evidence="1">Belongs to the protein kinase superfamily. TKL Ser/Thr protein kinase family.</text>
</comment>
<dbReference type="EMBL" id="QXGD01003602">
    <property type="protein sequence ID" value="KAE9175894.1"/>
    <property type="molecule type" value="Genomic_DNA"/>
</dbReference>
<dbReference type="InterPro" id="IPR008271">
    <property type="entry name" value="Ser/Thr_kinase_AS"/>
</dbReference>
<dbReference type="PROSITE" id="PS00108">
    <property type="entry name" value="PROTEIN_KINASE_ST"/>
    <property type="match status" value="2"/>
</dbReference>
<feature type="repeat" description="ANK" evidence="5">
    <location>
        <begin position="534"/>
        <end position="567"/>
    </location>
</feature>
<dbReference type="Gene3D" id="1.10.510.10">
    <property type="entry name" value="Transferase(Phosphotransferase) domain 1"/>
    <property type="match status" value="3"/>
</dbReference>
<dbReference type="InterPro" id="IPR011009">
    <property type="entry name" value="Kinase-like_dom_sf"/>
</dbReference>
<keyword evidence="4 6" id="KW-0067">ATP-binding</keyword>
<feature type="binding site" evidence="6">
    <location>
        <position position="1121"/>
    </location>
    <ligand>
        <name>ATP</name>
        <dbReference type="ChEBI" id="CHEBI:30616"/>
    </ligand>
</feature>
<dbReference type="Proteomes" id="UP000437068">
    <property type="component" value="Unassembled WGS sequence"/>
</dbReference>
<evidence type="ECO:0000256" key="6">
    <source>
        <dbReference type="PROSITE-ProRule" id="PRU10141"/>
    </source>
</evidence>
<evidence type="ECO:0000256" key="1">
    <source>
        <dbReference type="ARBA" id="ARBA00005843"/>
    </source>
</evidence>
<name>A0A6A4BIG0_9STRA</name>
<keyword evidence="2" id="KW-0723">Serine/threonine-protein kinase</keyword>
<keyword evidence="3 6" id="KW-0547">Nucleotide-binding</keyword>
<dbReference type="Gene3D" id="1.25.40.20">
    <property type="entry name" value="Ankyrin repeat-containing domain"/>
    <property type="match status" value="3"/>
</dbReference>
<comment type="caution">
    <text evidence="11">The sequence shown here is derived from an EMBL/GenBank/DDBJ whole genome shotgun (WGS) entry which is preliminary data.</text>
</comment>
<organism evidence="11 13">
    <name type="scientific">Phytophthora fragariae</name>
    <dbReference type="NCBI Taxonomy" id="53985"/>
    <lineage>
        <taxon>Eukaryota</taxon>
        <taxon>Sar</taxon>
        <taxon>Stramenopiles</taxon>
        <taxon>Oomycota</taxon>
        <taxon>Peronosporomycetes</taxon>
        <taxon>Peronosporales</taxon>
        <taxon>Peronosporaceae</taxon>
        <taxon>Phytophthora</taxon>
    </lineage>
</organism>
<dbReference type="InterPro" id="IPR036770">
    <property type="entry name" value="Ankyrin_rpt-contain_sf"/>
</dbReference>
<evidence type="ECO:0000313" key="14">
    <source>
        <dbReference type="Proteomes" id="UP000440367"/>
    </source>
</evidence>
<dbReference type="Pfam" id="PF12796">
    <property type="entry name" value="Ank_2"/>
    <property type="match status" value="2"/>
</dbReference>
<dbReference type="InterPro" id="IPR008266">
    <property type="entry name" value="Tyr_kinase_AS"/>
</dbReference>
<evidence type="ECO:0000313" key="8">
    <source>
        <dbReference type="EMBL" id="KAE9067601.1"/>
    </source>
</evidence>
<dbReference type="PROSITE" id="PS50011">
    <property type="entry name" value="PROTEIN_KINASE_DOM"/>
    <property type="match status" value="3"/>
</dbReference>
<dbReference type="PROSITE" id="PS00107">
    <property type="entry name" value="PROTEIN_KINASE_ATP"/>
    <property type="match status" value="1"/>
</dbReference>
<dbReference type="InterPro" id="IPR017441">
    <property type="entry name" value="Protein_kinase_ATP_BS"/>
</dbReference>
<evidence type="ECO:0000259" key="7">
    <source>
        <dbReference type="PROSITE" id="PS50011"/>
    </source>
</evidence>
<dbReference type="SMART" id="SM00220">
    <property type="entry name" value="S_TKc"/>
    <property type="match status" value="2"/>
</dbReference>
<evidence type="ECO:0000256" key="3">
    <source>
        <dbReference type="ARBA" id="ARBA00022741"/>
    </source>
</evidence>
<dbReference type="Pfam" id="PF00023">
    <property type="entry name" value="Ank"/>
    <property type="match status" value="2"/>
</dbReference>
<dbReference type="Proteomes" id="UP000433483">
    <property type="component" value="Unassembled WGS sequence"/>
</dbReference>
<dbReference type="Pfam" id="PF00069">
    <property type="entry name" value="Pkinase"/>
    <property type="match status" value="2"/>
</dbReference>
<dbReference type="EMBL" id="QXGB01003732">
    <property type="protein sequence ID" value="KAE9169226.1"/>
    <property type="molecule type" value="Genomic_DNA"/>
</dbReference>
<reference evidence="12 13" key="1">
    <citation type="submission" date="2018-08" db="EMBL/GenBank/DDBJ databases">
        <title>Genomic investigation of the strawberry pathogen Phytophthora fragariae indicates pathogenicity is determined by transcriptional variation in three key races.</title>
        <authorList>
            <person name="Adams T.M."/>
            <person name="Armitage A.D."/>
            <person name="Sobczyk M.K."/>
            <person name="Bates H.J."/>
            <person name="Dunwell J.M."/>
            <person name="Nellist C.F."/>
            <person name="Harrison R.J."/>
        </authorList>
    </citation>
    <scope>NUCLEOTIDE SEQUENCE [LARGE SCALE GENOMIC DNA]</scope>
    <source>
        <strain evidence="11 13">A4</strain>
        <strain evidence="10 14">BC-1</strain>
        <strain evidence="9 12">NOV-27</strain>
        <strain evidence="8 15">NOV-71</strain>
    </source>
</reference>
<gene>
    <name evidence="11" type="ORF">PF001_g27637</name>
    <name evidence="10" type="ORF">PF002_g28672</name>
    <name evidence="9" type="ORF">PF005_g28057</name>
    <name evidence="8" type="ORF">PF007_g28008</name>
</gene>
<dbReference type="Proteomes" id="UP000440367">
    <property type="component" value="Unassembled WGS sequence"/>
</dbReference>
<dbReference type="Proteomes" id="UP000441208">
    <property type="component" value="Unassembled WGS sequence"/>
</dbReference>
<evidence type="ECO:0000313" key="11">
    <source>
        <dbReference type="EMBL" id="KAE9273142.1"/>
    </source>
</evidence>
<proteinExistence type="inferred from homology"/>
<dbReference type="InterPro" id="IPR000719">
    <property type="entry name" value="Prot_kinase_dom"/>
</dbReference>
<dbReference type="PROSITE" id="PS50088">
    <property type="entry name" value="ANK_REPEAT"/>
    <property type="match status" value="4"/>
</dbReference>
<dbReference type="InterPro" id="IPR001245">
    <property type="entry name" value="Ser-Thr/Tyr_kinase_cat_dom"/>
</dbReference>
<evidence type="ECO:0000256" key="2">
    <source>
        <dbReference type="ARBA" id="ARBA00022527"/>
    </source>
</evidence>
<dbReference type="PROSITE" id="PS00109">
    <property type="entry name" value="PROTEIN_KINASE_TYR"/>
    <property type="match status" value="1"/>
</dbReference>
<feature type="repeat" description="ANK" evidence="5">
    <location>
        <begin position="331"/>
        <end position="363"/>
    </location>
</feature>
<evidence type="ECO:0000313" key="9">
    <source>
        <dbReference type="EMBL" id="KAE9169226.1"/>
    </source>
</evidence>
<protein>
    <recommendedName>
        <fullName evidence="7">Protein kinase domain-containing protein</fullName>
    </recommendedName>
</protein>
<dbReference type="PROSITE" id="PS50297">
    <property type="entry name" value="ANK_REP_REGION"/>
    <property type="match status" value="3"/>
</dbReference>
<evidence type="ECO:0000313" key="10">
    <source>
        <dbReference type="EMBL" id="KAE9175894.1"/>
    </source>
</evidence>
<dbReference type="SMART" id="SM00248">
    <property type="entry name" value="ANK"/>
    <property type="match status" value="9"/>
</dbReference>
<keyword evidence="2" id="KW-0808">Transferase</keyword>
<feature type="repeat" description="ANK" evidence="5">
    <location>
        <begin position="466"/>
        <end position="499"/>
    </location>
</feature>
<dbReference type="Pfam" id="PF07714">
    <property type="entry name" value="PK_Tyr_Ser-Thr"/>
    <property type="match status" value="1"/>
</dbReference>
<keyword evidence="2" id="KW-0418">Kinase</keyword>
<dbReference type="GO" id="GO:0005524">
    <property type="term" value="F:ATP binding"/>
    <property type="evidence" value="ECO:0007669"/>
    <property type="project" value="UniProtKB-UniRule"/>
</dbReference>
<dbReference type="GO" id="GO:0004674">
    <property type="term" value="F:protein serine/threonine kinase activity"/>
    <property type="evidence" value="ECO:0007669"/>
    <property type="project" value="UniProtKB-KW"/>
</dbReference>
<feature type="non-terminal residue" evidence="11">
    <location>
        <position position="1489"/>
    </location>
</feature>
<feature type="domain" description="Protein kinase" evidence="7">
    <location>
        <begin position="619"/>
        <end position="872"/>
    </location>
</feature>
<dbReference type="InterPro" id="IPR051681">
    <property type="entry name" value="Ser/Thr_Kinases-Pseudokinases"/>
</dbReference>
<dbReference type="EMBL" id="QXFZ01003688">
    <property type="protein sequence ID" value="KAE9067601.1"/>
    <property type="molecule type" value="Genomic_DNA"/>
</dbReference>
<evidence type="ECO:0000313" key="12">
    <source>
        <dbReference type="Proteomes" id="UP000433483"/>
    </source>
</evidence>
<feature type="domain" description="Protein kinase" evidence="7">
    <location>
        <begin position="1"/>
        <end position="177"/>
    </location>
</feature>
<evidence type="ECO:0000256" key="5">
    <source>
        <dbReference type="PROSITE-ProRule" id="PRU00023"/>
    </source>
</evidence>
<dbReference type="PANTHER" id="PTHR44329">
    <property type="entry name" value="SERINE/THREONINE-PROTEIN KINASE TNNI3K-RELATED"/>
    <property type="match status" value="1"/>
</dbReference>
<evidence type="ECO:0000256" key="4">
    <source>
        <dbReference type="ARBA" id="ARBA00022840"/>
    </source>
</evidence>
<dbReference type="OrthoDB" id="426293at2759"/>
<dbReference type="InterPro" id="IPR002110">
    <property type="entry name" value="Ankyrin_rpt"/>
</dbReference>
<accession>A0A6A4BIG0</accession>
<feature type="domain" description="Protein kinase" evidence="7">
    <location>
        <begin position="1094"/>
        <end position="1392"/>
    </location>
</feature>
<dbReference type="SUPFAM" id="SSF48403">
    <property type="entry name" value="Ankyrin repeat"/>
    <property type="match status" value="1"/>
</dbReference>
<dbReference type="PANTHER" id="PTHR44329:SF214">
    <property type="entry name" value="PROTEIN KINASE DOMAIN-CONTAINING PROTEIN"/>
    <property type="match status" value="1"/>
</dbReference>
<keyword evidence="12" id="KW-1185">Reference proteome</keyword>
<evidence type="ECO:0000313" key="13">
    <source>
        <dbReference type="Proteomes" id="UP000437068"/>
    </source>
</evidence>
<feature type="repeat" description="ANK" evidence="5">
    <location>
        <begin position="298"/>
        <end position="330"/>
    </location>
</feature>
<keyword evidence="5" id="KW-0040">ANK repeat</keyword>
<sequence length="1489" mass="164514">MVTYLREHPHELWLKLLEAAFGVQYLHARGVVHGDLKGNNIVIGGDLKAKVTDFGLSFVANQDTEALVSGACHWVAPECLRDDLERPRFASDVYSLGMCIVEALRVVEAVKSGSNPYGCLPWIAADLAAVRYHATRGNLPPRPFCEDSQWELVTQMCVLEPTKRLTIAEVVDKLTRLASGQPNDLTVISPTGSFELRSVPQVAATAQGILARLQLESTRDEVASVLLLYVCLWNRLEQIHGQISIKNGEDFRAEFGSIVAEVDSVTSKLQESTTSRLALAELALRCYAFERRLDKLGDGDTDVTWAAKNGRIEVVRELIENGADVNAQDDKGTTALMAAAEYDQLEMVKFLIEHGASLTTTDDDGDTALMIAAVKGPIKVCRYLAEQPGTDVNATNKLGCTALMAAALSGHLKVVQYLASQHGCDANVADTHGFTALTFATLLGAADVVRYLVEDCGAVIDSKTEYGETVLMMAASAGHLDLCQYFAELYGADVNAKDVFGDTALIKAARSGHSKIVRCLVDNYDADVNYKNDKGNTALMRATRNGHVEVVRCLVEQRGIDVTARNQRGETAISLAVEHGYQEIRRMLTSFLPPRPQQNVDGDLSSSQASMSSIPASEVEFVRFCENGNIGGEYRAKWLDADAVVKLFVADASTTTFEEEIRLWQQLRHPNVMKMYGACYAPPNLQFFVCEYISDGSLIEHVELASAMRPTVWKFLHEAALGLTYLHERGILHGDLRCSNILLGSDGLAKLSNFGLSGSVKRSDRDSSGVVGSKRWLACEILQGEQPSIASDVYSLGMCILESTTREKPWSCEIEQVVEKYKKRWTPETDAYSFSEPDCASGDARKLVWRMCSNDAARRVTLAPVVDELERLAIAESSNSSQPELEPPNLSESSKLKELWLEVQTHMDTCGDDQYHRAFNDLKRIREGLESSADNNSPVLLERFHTLLTDFYRIITMSPEQASIMRLWSTRSTTASMNAIHLCIESLLTLLDDSADSTNVKQDRWQQQRSEQIELFVSGVEDTSFLLERLKTAEERAVFLKTLKAEMDDPQSQYTPAQFEVVEKAHKAIARTIESEDLSKLIPEWFIPRFELFIDGWRCLGSGGFGCVYRAKWLGSDVVAKLLGSEGHADLFAPNAQSSQSNFSALLDLSSTRSLMDSTKRGEAIAMFRHEVDIWFGFNHPHVVRLFGACHVGTPFFACEYATNGTLVKYLETHPGELWAKLHEAALGVQYLHARKVVHGDLKGNNIVVGSDMKAKVTDFGLSSIAGNDAKPQVSGAWHWVAPECLPDGIPNAAVKSPTFESDIYSLGMCIVEAMRVVENVERVKSGKKPQRYLPWGGLDNFLVRFHATKGTLPSTPSVCSDDQWELVKQMCAFKPTSRVKISTVVDRLAHLAKRRETSDKAASDPKYVPEVVAAARELLGRLRGEERQASVVQLYTLLWDRLEQTSENVNDKLGEEGQNAFYSLVAEANKATSELQGASHSLISSAER</sequence>
<dbReference type="SUPFAM" id="SSF56112">
    <property type="entry name" value="Protein kinase-like (PK-like)"/>
    <property type="match status" value="3"/>
</dbReference>
<dbReference type="Gene3D" id="3.30.200.20">
    <property type="entry name" value="Phosphorylase Kinase, domain 1"/>
    <property type="match status" value="2"/>
</dbReference>
<dbReference type="EMBL" id="QXGE01003826">
    <property type="protein sequence ID" value="KAE9273142.1"/>
    <property type="molecule type" value="Genomic_DNA"/>
</dbReference>
<evidence type="ECO:0000313" key="15">
    <source>
        <dbReference type="Proteomes" id="UP000441208"/>
    </source>
</evidence>